<dbReference type="InterPro" id="IPR011009">
    <property type="entry name" value="Kinase-like_dom_sf"/>
</dbReference>
<dbReference type="PROSITE" id="PS00107">
    <property type="entry name" value="PROTEIN_KINASE_ATP"/>
    <property type="match status" value="1"/>
</dbReference>
<proteinExistence type="inferred from homology"/>
<evidence type="ECO:0000313" key="8">
    <source>
        <dbReference type="Proteomes" id="UP000087171"/>
    </source>
</evidence>
<dbReference type="Pfam" id="PF00069">
    <property type="entry name" value="Pkinase"/>
    <property type="match status" value="1"/>
</dbReference>
<dbReference type="KEGG" id="cam:101497342"/>
<dbReference type="STRING" id="3827.A0A1S2YUC7"/>
<evidence type="ECO:0000256" key="3">
    <source>
        <dbReference type="ARBA" id="ARBA00022777"/>
    </source>
</evidence>
<keyword evidence="6" id="KW-0723">Serine/threonine-protein kinase</keyword>
<feature type="domain" description="Protein kinase" evidence="7">
    <location>
        <begin position="131"/>
        <end position="453"/>
    </location>
</feature>
<dbReference type="InterPro" id="IPR008271">
    <property type="entry name" value="Ser/Thr_kinase_AS"/>
</dbReference>
<keyword evidence="4 5" id="KW-0067">ATP-binding</keyword>
<dbReference type="GeneID" id="101497342"/>
<dbReference type="GO" id="GO:0005524">
    <property type="term" value="F:ATP binding"/>
    <property type="evidence" value="ECO:0007669"/>
    <property type="project" value="UniProtKB-UniRule"/>
</dbReference>
<keyword evidence="2 5" id="KW-0547">Nucleotide-binding</keyword>
<dbReference type="RefSeq" id="XP_004510096.1">
    <property type="nucleotide sequence ID" value="XM_004510039.3"/>
</dbReference>
<protein>
    <submittedName>
        <fullName evidence="9 10">Serine/threonine-protein kinase STN8, chloroplastic-like</fullName>
    </submittedName>
</protein>
<evidence type="ECO:0000313" key="10">
    <source>
        <dbReference type="RefSeq" id="XP_027192947.1"/>
    </source>
</evidence>
<name>A0A1S2YUC7_CICAR</name>
<reference evidence="9 10" key="2">
    <citation type="submission" date="2025-04" db="UniProtKB">
        <authorList>
            <consortium name="RefSeq"/>
        </authorList>
    </citation>
    <scope>IDENTIFICATION</scope>
    <source>
        <tissue evidence="9 10">Etiolated seedlings</tissue>
    </source>
</reference>
<evidence type="ECO:0000256" key="1">
    <source>
        <dbReference type="ARBA" id="ARBA00022679"/>
    </source>
</evidence>
<dbReference type="Gene3D" id="3.30.200.20">
    <property type="entry name" value="Phosphorylase Kinase, domain 1"/>
    <property type="match status" value="1"/>
</dbReference>
<feature type="binding site" evidence="5">
    <location>
        <position position="162"/>
    </location>
    <ligand>
        <name>ATP</name>
        <dbReference type="ChEBI" id="CHEBI:30616"/>
    </ligand>
</feature>
<keyword evidence="1" id="KW-0808">Transferase</keyword>
<gene>
    <name evidence="9 10" type="primary">LOC101497342</name>
</gene>
<dbReference type="SUPFAM" id="SSF56112">
    <property type="entry name" value="Protein kinase-like (PK-like)"/>
    <property type="match status" value="1"/>
</dbReference>
<dbReference type="OrthoDB" id="10252171at2759"/>
<dbReference type="PROSITE" id="PS50011">
    <property type="entry name" value="PROTEIN_KINASE_DOM"/>
    <property type="match status" value="1"/>
</dbReference>
<evidence type="ECO:0000256" key="2">
    <source>
        <dbReference type="ARBA" id="ARBA00022741"/>
    </source>
</evidence>
<organism evidence="8 9">
    <name type="scientific">Cicer arietinum</name>
    <name type="common">Chickpea</name>
    <name type="synonym">Garbanzo</name>
    <dbReference type="NCBI Taxonomy" id="3827"/>
    <lineage>
        <taxon>Eukaryota</taxon>
        <taxon>Viridiplantae</taxon>
        <taxon>Streptophyta</taxon>
        <taxon>Embryophyta</taxon>
        <taxon>Tracheophyta</taxon>
        <taxon>Spermatophyta</taxon>
        <taxon>Magnoliopsida</taxon>
        <taxon>eudicotyledons</taxon>
        <taxon>Gunneridae</taxon>
        <taxon>Pentapetalae</taxon>
        <taxon>rosids</taxon>
        <taxon>fabids</taxon>
        <taxon>Fabales</taxon>
        <taxon>Fabaceae</taxon>
        <taxon>Papilionoideae</taxon>
        <taxon>50 kb inversion clade</taxon>
        <taxon>NPAAA clade</taxon>
        <taxon>Hologalegina</taxon>
        <taxon>IRL clade</taxon>
        <taxon>Cicereae</taxon>
        <taxon>Cicer</taxon>
    </lineage>
</organism>
<accession>A0A1S2YUC7</accession>
<evidence type="ECO:0000256" key="4">
    <source>
        <dbReference type="ARBA" id="ARBA00022840"/>
    </source>
</evidence>
<evidence type="ECO:0000259" key="7">
    <source>
        <dbReference type="PROSITE" id="PS50011"/>
    </source>
</evidence>
<dbReference type="PROSITE" id="PS00108">
    <property type="entry name" value="PROTEIN_KINASE_ST"/>
    <property type="match status" value="1"/>
</dbReference>
<dbReference type="AlphaFoldDB" id="A0A1S2YUC7"/>
<dbReference type="Proteomes" id="UP000087171">
    <property type="component" value="Chromosome Ca7"/>
</dbReference>
<evidence type="ECO:0000256" key="5">
    <source>
        <dbReference type="PROSITE-ProRule" id="PRU10141"/>
    </source>
</evidence>
<dbReference type="InterPro" id="IPR000719">
    <property type="entry name" value="Prot_kinase_dom"/>
</dbReference>
<dbReference type="PaxDb" id="3827-XP_004510095.1"/>
<dbReference type="PANTHER" id="PTHR46699">
    <property type="entry name" value="SERINE/THREONINE-PROTEIN KINASE STN8, CHLOROPLASTIC-RELATED"/>
    <property type="match status" value="1"/>
</dbReference>
<comment type="similarity">
    <text evidence="6">Belongs to the protein kinase superfamily.</text>
</comment>
<dbReference type="PANTHER" id="PTHR46699:SF1">
    <property type="entry name" value="SERINE_THREONINE-PROTEIN KINASE STN8, CHLOROPLASTIC"/>
    <property type="match status" value="1"/>
</dbReference>
<keyword evidence="8" id="KW-1185">Reference proteome</keyword>
<dbReference type="RefSeq" id="XP_073220124.1">
    <property type="nucleotide sequence ID" value="XM_073364023.1"/>
</dbReference>
<dbReference type="GO" id="GO:0004674">
    <property type="term" value="F:protein serine/threonine kinase activity"/>
    <property type="evidence" value="ECO:0007669"/>
    <property type="project" value="UniProtKB-KW"/>
</dbReference>
<dbReference type="SMART" id="SM00220">
    <property type="entry name" value="S_TKc"/>
    <property type="match status" value="1"/>
</dbReference>
<dbReference type="Gene3D" id="1.10.510.10">
    <property type="entry name" value="Transferase(Phosphotransferase) domain 1"/>
    <property type="match status" value="1"/>
</dbReference>
<dbReference type="RefSeq" id="XP_027192947.1">
    <property type="nucleotide sequence ID" value="XM_027337146.1"/>
</dbReference>
<keyword evidence="3" id="KW-0418">Kinase</keyword>
<dbReference type="eggNOG" id="KOG0594">
    <property type="taxonomic scope" value="Eukaryota"/>
</dbReference>
<sequence length="472" mass="53070">MASLLHPTTTPNTTTLKQPRNNCFCPLKPTIPYNVSFLTNTNRFKTNSTKCYAFFDNVDHFPALLRSGLLQFEDLPDMQRCEVLVFGALIWLYLTARPGVLIGAIDAYLLAPLQLAFDNLSGRRNLKTTDFLVGDKLGEGSFGVVYSGLLDPKSKDNKVILKKVKVGIQGAEEFGEFEEWFNYRLSRAAPETCADFLGSFVADKTNSQFIKGGKWLVWKFEGDRTLADYMKQRNFPSNLESVMFGRVLQGVDSSRRNALIIKQIMRQIITSLKKIHDTGIVHRDIKPANLVVTKRGQIKLIDFGAATDLRIGKNYIPNRTLLDPDYCPPELYVLPEETPSPPPEPIAAFFSPILWQLNSPDLFDMYSAGIVLLQMAIPTLRSPAALKNFNLEIKTCGYDLKKWRENTRLRPDFQILDSESGRGWDLATKLISKRGPLRRGRLSAASALRHPYFLLGGDQAAAVLSKLSLSRK</sequence>
<evidence type="ECO:0000313" key="9">
    <source>
        <dbReference type="RefSeq" id="XP_004510096.1"/>
    </source>
</evidence>
<evidence type="ECO:0000256" key="6">
    <source>
        <dbReference type="RuleBase" id="RU000304"/>
    </source>
</evidence>
<reference evidence="8" key="1">
    <citation type="journal article" date="2013" name="Nat. Biotechnol.">
        <title>Draft genome sequence of chickpea (Cicer arietinum) provides a resource for trait improvement.</title>
        <authorList>
            <person name="Varshney R.K."/>
            <person name="Song C."/>
            <person name="Saxena R.K."/>
            <person name="Azam S."/>
            <person name="Yu S."/>
            <person name="Sharpe A.G."/>
            <person name="Cannon S."/>
            <person name="Baek J."/>
            <person name="Rosen B.D."/>
            <person name="Tar'an B."/>
            <person name="Millan T."/>
            <person name="Zhang X."/>
            <person name="Ramsay L.D."/>
            <person name="Iwata A."/>
            <person name="Wang Y."/>
            <person name="Nelson W."/>
            <person name="Farmer A.D."/>
            <person name="Gaur P.M."/>
            <person name="Soderlund C."/>
            <person name="Penmetsa R.V."/>
            <person name="Xu C."/>
            <person name="Bharti A.K."/>
            <person name="He W."/>
            <person name="Winter P."/>
            <person name="Zhao S."/>
            <person name="Hane J.K."/>
            <person name="Carrasquilla-Garcia N."/>
            <person name="Condie J.A."/>
            <person name="Upadhyaya H.D."/>
            <person name="Luo M.C."/>
            <person name="Thudi M."/>
            <person name="Gowda C.L."/>
            <person name="Singh N.P."/>
            <person name="Lichtenzveig J."/>
            <person name="Gali K.K."/>
            <person name="Rubio J."/>
            <person name="Nadarajan N."/>
            <person name="Dolezel J."/>
            <person name="Bansal K.C."/>
            <person name="Xu X."/>
            <person name="Edwards D."/>
            <person name="Zhang G."/>
            <person name="Kahl G."/>
            <person name="Gil J."/>
            <person name="Singh K.B."/>
            <person name="Datta S.K."/>
            <person name="Jackson S.A."/>
            <person name="Wang J."/>
            <person name="Cook D.R."/>
        </authorList>
    </citation>
    <scope>NUCLEOTIDE SEQUENCE [LARGE SCALE GENOMIC DNA]</scope>
    <source>
        <strain evidence="8">cv. CDC Frontier</strain>
    </source>
</reference>
<dbReference type="InterPro" id="IPR017441">
    <property type="entry name" value="Protein_kinase_ATP_BS"/>
</dbReference>